<sequence length="242" mass="26684">MIIRPWDGEISLSGRVSERYLLANFLRQISFVEINKVKRLNDSAFMVWCIWKNRGVCMKKVAVLLAPGFEEAEAIVTIDILRRLQIEVETLACAESRAVVSYHDVPMVTDSTLAARQTDLYDAVVLPGGPQGSVNLAASKAVIQFIARHDEAGKLICPVCSAAARVLGGNGLLKGRRYVCSGDLWQNVTDGEYIDAPIVEDGNLISGKGLGHIFDFALTLAARLLGDDIPVRDHADHIYYRW</sequence>
<accession>A0A7G2INW3</accession>
<feature type="domain" description="DJ-1/PfpI" evidence="1">
    <location>
        <begin position="59"/>
        <end position="221"/>
    </location>
</feature>
<dbReference type="EMBL" id="CBWP010000052">
    <property type="protein sequence ID" value="CDL38846.1"/>
    <property type="molecule type" value="Genomic_DNA"/>
</dbReference>
<dbReference type="GO" id="GO:0005737">
    <property type="term" value="C:cytoplasm"/>
    <property type="evidence" value="ECO:0007669"/>
    <property type="project" value="TreeGrafter"/>
</dbReference>
<comment type="caution">
    <text evidence="2">The sequence shown here is derived from an EMBL/GenBank/DDBJ whole genome shotgun (WGS) entry which is preliminary data.</text>
</comment>
<dbReference type="AlphaFoldDB" id="A0A7G2INW3"/>
<name>A0A7G2INW3_CITFR</name>
<organism evidence="2 3">
    <name type="scientific">Citrobacter freundii</name>
    <dbReference type="NCBI Taxonomy" id="546"/>
    <lineage>
        <taxon>Bacteria</taxon>
        <taxon>Pseudomonadati</taxon>
        <taxon>Pseudomonadota</taxon>
        <taxon>Gammaproteobacteria</taxon>
        <taxon>Enterobacterales</taxon>
        <taxon>Enterobacteriaceae</taxon>
        <taxon>Citrobacter</taxon>
        <taxon>Citrobacter freundii complex</taxon>
    </lineage>
</organism>
<evidence type="ECO:0000259" key="1">
    <source>
        <dbReference type="Pfam" id="PF01965"/>
    </source>
</evidence>
<dbReference type="PANTHER" id="PTHR48094:SF12">
    <property type="entry name" value="PARKINSON DISEASE PROTEIN 7 HOMOLOG"/>
    <property type="match status" value="1"/>
</dbReference>
<dbReference type="Proteomes" id="UP000019194">
    <property type="component" value="Unassembled WGS sequence"/>
</dbReference>
<evidence type="ECO:0000313" key="3">
    <source>
        <dbReference type="Proteomes" id="UP000019194"/>
    </source>
</evidence>
<protein>
    <submittedName>
        <fullName evidence="2">DJ-1/YajL/PfpI superfamily, includes chaperone protein YajL (Former ThiJ), parkinsonism-associated protein DJ-1, peptidases PfpI, Hsp31</fullName>
    </submittedName>
</protein>
<dbReference type="PANTHER" id="PTHR48094">
    <property type="entry name" value="PROTEIN/NUCLEIC ACID DEGLYCASE DJ-1-RELATED"/>
    <property type="match status" value="1"/>
</dbReference>
<dbReference type="Pfam" id="PF01965">
    <property type="entry name" value="DJ-1_PfpI"/>
    <property type="match status" value="1"/>
</dbReference>
<dbReference type="InterPro" id="IPR029062">
    <property type="entry name" value="Class_I_gatase-like"/>
</dbReference>
<dbReference type="InterPro" id="IPR050325">
    <property type="entry name" value="Prot/Nucl_acid_deglycase"/>
</dbReference>
<dbReference type="CDD" id="cd03135">
    <property type="entry name" value="GATase1_DJ-1"/>
    <property type="match status" value="1"/>
</dbReference>
<dbReference type="FunFam" id="3.40.50.880:FF:000048">
    <property type="entry name" value="DJ-1 family protein"/>
    <property type="match status" value="1"/>
</dbReference>
<dbReference type="SUPFAM" id="SSF52317">
    <property type="entry name" value="Class I glutamine amidotransferase-like"/>
    <property type="match status" value="1"/>
</dbReference>
<proteinExistence type="predicted"/>
<reference evidence="2 3" key="1">
    <citation type="submission" date="2013-10" db="EMBL/GenBank/DDBJ databases">
        <title>Antibiotic resistance diversity of beta-lactamase producers in the General Hospital Vienna.</title>
        <authorList>
            <person name="Barisic I."/>
            <person name="Mitteregger D."/>
            <person name="Hirschl A.M."/>
            <person name="Noehammer C."/>
            <person name="Wiesinger-Mayr H."/>
        </authorList>
    </citation>
    <scope>NUCLEOTIDE SEQUENCE [LARGE SCALE GENOMIC DNA]</scope>
    <source>
        <strain evidence="2 3">ISC11</strain>
    </source>
</reference>
<dbReference type="InterPro" id="IPR002818">
    <property type="entry name" value="DJ-1/PfpI"/>
</dbReference>
<dbReference type="Gene3D" id="3.40.50.880">
    <property type="match status" value="1"/>
</dbReference>
<evidence type="ECO:0000313" key="2">
    <source>
        <dbReference type="EMBL" id="CDL38846.1"/>
    </source>
</evidence>